<organism evidence="3 4">
    <name type="scientific">Turnera subulata</name>
    <dbReference type="NCBI Taxonomy" id="218843"/>
    <lineage>
        <taxon>Eukaryota</taxon>
        <taxon>Viridiplantae</taxon>
        <taxon>Streptophyta</taxon>
        <taxon>Embryophyta</taxon>
        <taxon>Tracheophyta</taxon>
        <taxon>Spermatophyta</taxon>
        <taxon>Magnoliopsida</taxon>
        <taxon>eudicotyledons</taxon>
        <taxon>Gunneridae</taxon>
        <taxon>Pentapetalae</taxon>
        <taxon>rosids</taxon>
        <taxon>fabids</taxon>
        <taxon>Malpighiales</taxon>
        <taxon>Passifloraceae</taxon>
        <taxon>Turnera</taxon>
    </lineage>
</organism>
<proteinExistence type="predicted"/>
<feature type="transmembrane region" description="Helical" evidence="2">
    <location>
        <begin position="1280"/>
        <end position="1303"/>
    </location>
</feature>
<protein>
    <recommendedName>
        <fullName evidence="5">Cytochrome P450</fullName>
    </recommendedName>
</protein>
<feature type="region of interest" description="Disordered" evidence="1">
    <location>
        <begin position="73"/>
        <end position="134"/>
    </location>
</feature>
<dbReference type="PRINTS" id="PR00463">
    <property type="entry name" value="EP450I"/>
</dbReference>
<evidence type="ECO:0000313" key="3">
    <source>
        <dbReference type="EMBL" id="KAJ4846538.1"/>
    </source>
</evidence>
<gene>
    <name evidence="3" type="ORF">Tsubulata_013539</name>
</gene>
<dbReference type="GO" id="GO:0020037">
    <property type="term" value="F:heme binding"/>
    <property type="evidence" value="ECO:0007669"/>
    <property type="project" value="InterPro"/>
</dbReference>
<dbReference type="Pfam" id="PF00067">
    <property type="entry name" value="p450"/>
    <property type="match status" value="4"/>
</dbReference>
<dbReference type="OrthoDB" id="2789670at2759"/>
<comment type="caution">
    <text evidence="3">The sequence shown here is derived from an EMBL/GenBank/DDBJ whole genome shotgun (WGS) entry which is preliminary data.</text>
</comment>
<evidence type="ECO:0000256" key="2">
    <source>
        <dbReference type="SAM" id="Phobius"/>
    </source>
</evidence>
<reference evidence="3" key="1">
    <citation type="submission" date="2022-02" db="EMBL/GenBank/DDBJ databases">
        <authorList>
            <person name="Henning P.M."/>
            <person name="McCubbin A.G."/>
            <person name="Shore J.S."/>
        </authorList>
    </citation>
    <scope>NUCLEOTIDE SEQUENCE</scope>
    <source>
        <strain evidence="3">F60SS</strain>
        <tissue evidence="3">Leaves</tissue>
    </source>
</reference>
<dbReference type="GO" id="GO:0004497">
    <property type="term" value="F:monooxygenase activity"/>
    <property type="evidence" value="ECO:0007669"/>
    <property type="project" value="InterPro"/>
</dbReference>
<accession>A0A9Q0JLU2</accession>
<dbReference type="GO" id="GO:0005506">
    <property type="term" value="F:iron ion binding"/>
    <property type="evidence" value="ECO:0007669"/>
    <property type="project" value="InterPro"/>
</dbReference>
<feature type="compositionally biased region" description="Low complexity" evidence="1">
    <location>
        <begin position="94"/>
        <end position="108"/>
    </location>
</feature>
<dbReference type="Proteomes" id="UP001141552">
    <property type="component" value="Unassembled WGS sequence"/>
</dbReference>
<dbReference type="InterPro" id="IPR036396">
    <property type="entry name" value="Cyt_P450_sf"/>
</dbReference>
<keyword evidence="2" id="KW-0812">Transmembrane</keyword>
<sequence>MVLNSSIWPIMAILITSQNIVNLSLQSEYNDFRRQNLDGGVYRMKFHLAQIKNKDIVPCAEVPDDVRDHIQSILSTPKKQKPPKKFKVDPPPAANNGQQNSSSSASGGVHPGNHASSGQGGSTSPSLLFPRPLLGARPVEDDDTEFPSFSPPFLFTISAIFLVLGFAWRTLRNQGGRSSSPLPPGPRGLPLIGNLASLDPELHSYFAKLAKTYGPIMKLQLGQKLGIIVSSPDLARQVLKDHDITFANRDVPDVARAVAYGGSDIVWTPYGPEWRMLRKVCVLKMLSNTTLDSVYGLRRREVRSTVEYLYTKAGSPVNVGEQIFLTILNVVTGMLWGGTVEGEERASVGKEFRHVISDITELLGLPNVSDFFPGLARFDLQGIVKKMNGLASQFDEIFNKLIEKRRKMDGEGGGSSSAKDCKDFLQFLFQVKDEEDAKVPMTMNHLKALLMSTHTLLFSLANTKMLEKFLITSFSWQAALAIVVAIFTVLCFSWRSVKNPKQAVPPLPPGPPGLPIVGYLPFLGNQLHKKFTELDEVYGPIYKVWLGSKLHIVISSPSLVKEVVRDKDLIFCHRDPTIACRVATYGGNDIAFNSYGPEWKKMRKIFVSEMLSNASLNASYALRKEEVRKAVKDVFTKSGSPINIGDLAFTTSINAIIRMVGGTTIRAEEWTDFVAEFHNSISEMMVLFAKPNVSDFFPALASFDLQGVEKQAKKVAQNANRILDFMIQQCLNSTNNIEEAKNGEKRKDLLQILIGFHELQDSEKSFTTNQLKGMLQSITGYSSCNFYNALSDFQETEADSSSLATRPSWFTNSGKEEVRKAIKDVYLKSGSPVNIGDVAFTIIINSIIRMLGGTTVRAENWTVFVTEFRNLSAEMMVLFGKPNVSDFFPVLAAFDLQGIEKQSKRLVQFMNRLLDSMVQQCLSSSHNIDEANDGDQKRKDFFQILLDFHMLEDPEKSITMNQLKGTLQEMEDMITLTILCILLLPGTLILFLWSLKKLRSVHKPRLPPGPRGLPICGYLPFLTPNLHQLFLNLARTYGPIYKLSLGQKLCIVISSPTLAKEVVQDQDIIFANRSPTIAASTFSFGKKDIACAAYGPEWRMLRRIFAHEMLSKANLDSLYPLRKEEVMKSVRGLYGKIGLPVNTREVAFCTVINMISSMSWGGALDEVNDETDLVGQFRALVPQITDLLQRPNVSDFFPVLARFDLQGMERRMKKLLKQIEETYDLQIDRLLEEERTRGGDAKDNQRKNFLHFLLEFKDHETGKPISRQQIKALLMEMEDMITPTMLCILLLPGTLILFLWSLTKLRSVHEPRLLPPGPRGLPIIGYLPFLTPNLHQLFLNLARTYGPIYKLQLGQKLCIIISSPTLAKEVVQEQDIIFANRSPTIAASTFSFGKKDIACAAYGPEWRMLRRIFAHEMLSNANLDSLYPLRREEVMKSVRELYGKIGQRVNIREVAFCTVANVISSMTWGGTLGAVNGETDLVGLFRALVPQLTDLLQRPNVSDFFPVLARFDIQGVERKMKKLLKQIEETYDFQIDRLVKEVKTRGEDAKDNQRKNFLHFLLEFRDHETGEPISRRQIKALLM</sequence>
<feature type="transmembrane region" description="Helical" evidence="2">
    <location>
        <begin position="973"/>
        <end position="995"/>
    </location>
</feature>
<keyword evidence="4" id="KW-1185">Reference proteome</keyword>
<dbReference type="PANTHER" id="PTHR47951:SF3">
    <property type="entry name" value="CYTOCHROME P450, FAMILY 706, SUBFAMILY A, POLYPEPTIDE 4"/>
    <property type="match status" value="1"/>
</dbReference>
<feature type="non-terminal residue" evidence="3">
    <location>
        <position position="1"/>
    </location>
</feature>
<feature type="compositionally biased region" description="Polar residues" evidence="1">
    <location>
        <begin position="114"/>
        <end position="126"/>
    </location>
</feature>
<name>A0A9Q0JLU2_9ROSI</name>
<evidence type="ECO:0000256" key="1">
    <source>
        <dbReference type="SAM" id="MobiDB-lite"/>
    </source>
</evidence>
<dbReference type="PANTHER" id="PTHR47951">
    <property type="entry name" value="OS08G0547900 PROTEIN"/>
    <property type="match status" value="1"/>
</dbReference>
<keyword evidence="2" id="KW-1133">Transmembrane helix</keyword>
<dbReference type="SUPFAM" id="SSF48264">
    <property type="entry name" value="Cytochrome P450"/>
    <property type="match status" value="5"/>
</dbReference>
<dbReference type="InterPro" id="IPR001128">
    <property type="entry name" value="Cyt_P450"/>
</dbReference>
<reference evidence="3" key="2">
    <citation type="journal article" date="2023" name="Plants (Basel)">
        <title>Annotation of the Turnera subulata (Passifloraceae) Draft Genome Reveals the S-Locus Evolved after the Divergence of Turneroideae from Passifloroideae in a Stepwise Manner.</title>
        <authorList>
            <person name="Henning P.M."/>
            <person name="Roalson E.H."/>
            <person name="Mir W."/>
            <person name="McCubbin A.G."/>
            <person name="Shore J.S."/>
        </authorList>
    </citation>
    <scope>NUCLEOTIDE SEQUENCE</scope>
    <source>
        <strain evidence="3">F60SS</strain>
    </source>
</reference>
<keyword evidence="2" id="KW-0472">Membrane</keyword>
<dbReference type="InterPro" id="IPR002401">
    <property type="entry name" value="Cyt_P450_E_grp-I"/>
</dbReference>
<evidence type="ECO:0008006" key="5">
    <source>
        <dbReference type="Google" id="ProtNLM"/>
    </source>
</evidence>
<dbReference type="GO" id="GO:0016705">
    <property type="term" value="F:oxidoreductase activity, acting on paired donors, with incorporation or reduction of molecular oxygen"/>
    <property type="evidence" value="ECO:0007669"/>
    <property type="project" value="InterPro"/>
</dbReference>
<dbReference type="Gene3D" id="1.10.630.10">
    <property type="entry name" value="Cytochrome P450"/>
    <property type="match status" value="5"/>
</dbReference>
<evidence type="ECO:0000313" key="4">
    <source>
        <dbReference type="Proteomes" id="UP001141552"/>
    </source>
</evidence>
<dbReference type="EMBL" id="JAKUCV010001409">
    <property type="protein sequence ID" value="KAJ4846538.1"/>
    <property type="molecule type" value="Genomic_DNA"/>
</dbReference>